<comment type="cofactor">
    <cofactor evidence="1">
        <name>[4Fe-4S] cluster</name>
        <dbReference type="ChEBI" id="CHEBI:49883"/>
    </cofactor>
</comment>
<keyword evidence="2" id="KW-0004">4Fe-4S</keyword>
<evidence type="ECO:0000259" key="8">
    <source>
        <dbReference type="PROSITE" id="PS51918"/>
    </source>
</evidence>
<dbReference type="InterPro" id="IPR000385">
    <property type="entry name" value="MoaA_NifB_PqqE_Fe-S-bd_CS"/>
</dbReference>
<dbReference type="Pfam" id="PF04055">
    <property type="entry name" value="Radical_SAM"/>
    <property type="match status" value="1"/>
</dbReference>
<comment type="caution">
    <text evidence="9">The sequence shown here is derived from an EMBL/GenBank/DDBJ whole genome shotgun (WGS) entry which is preliminary data.</text>
</comment>
<dbReference type="SFLD" id="SFLDG01386">
    <property type="entry name" value="main_SPASM_domain-containing"/>
    <property type="match status" value="1"/>
</dbReference>
<name>A0ABW5S8L5_9BACL</name>
<evidence type="ECO:0000256" key="4">
    <source>
        <dbReference type="ARBA" id="ARBA00022723"/>
    </source>
</evidence>
<comment type="similarity">
    <text evidence="7">Belongs to the radical SAM superfamily. Anaerobic sulfatase-maturating enzyme family.</text>
</comment>
<keyword evidence="5" id="KW-0408">Iron</keyword>
<feature type="domain" description="Radical SAM core" evidence="8">
    <location>
        <begin position="89"/>
        <end position="317"/>
    </location>
</feature>
<dbReference type="PANTHER" id="PTHR43273:SF3">
    <property type="entry name" value="ANAEROBIC SULFATASE-MATURATING ENZYME HOMOLOG ASLB-RELATED"/>
    <property type="match status" value="1"/>
</dbReference>
<dbReference type="SFLD" id="SFLDG01384">
    <property type="entry name" value="thioether_bond_formation_requi"/>
    <property type="match status" value="1"/>
</dbReference>
<dbReference type="PROSITE" id="PS51918">
    <property type="entry name" value="RADICAL_SAM"/>
    <property type="match status" value="1"/>
</dbReference>
<reference evidence="10" key="1">
    <citation type="journal article" date="2019" name="Int. J. Syst. Evol. Microbiol.">
        <title>The Global Catalogue of Microorganisms (GCM) 10K type strain sequencing project: providing services to taxonomists for standard genome sequencing and annotation.</title>
        <authorList>
            <consortium name="The Broad Institute Genomics Platform"/>
            <consortium name="The Broad Institute Genome Sequencing Center for Infectious Disease"/>
            <person name="Wu L."/>
            <person name="Ma J."/>
        </authorList>
    </citation>
    <scope>NUCLEOTIDE SEQUENCE [LARGE SCALE GENOMIC DNA]</scope>
    <source>
        <strain evidence="10">TISTR 2466</strain>
    </source>
</reference>
<dbReference type="InterPro" id="IPR013785">
    <property type="entry name" value="Aldolase_TIM"/>
</dbReference>
<evidence type="ECO:0000256" key="6">
    <source>
        <dbReference type="ARBA" id="ARBA00023014"/>
    </source>
</evidence>
<evidence type="ECO:0000256" key="3">
    <source>
        <dbReference type="ARBA" id="ARBA00022691"/>
    </source>
</evidence>
<proteinExistence type="inferred from homology"/>
<keyword evidence="6" id="KW-0411">Iron-sulfur</keyword>
<dbReference type="PANTHER" id="PTHR43273">
    <property type="entry name" value="ANAEROBIC SULFATASE-MATURATING ENZYME HOMOLOG ASLB-RELATED"/>
    <property type="match status" value="1"/>
</dbReference>
<evidence type="ECO:0000313" key="9">
    <source>
        <dbReference type="EMBL" id="MFD2696156.1"/>
    </source>
</evidence>
<dbReference type="Proteomes" id="UP001597399">
    <property type="component" value="Unassembled WGS sequence"/>
</dbReference>
<dbReference type="Gene3D" id="3.20.20.70">
    <property type="entry name" value="Aldolase class I"/>
    <property type="match status" value="1"/>
</dbReference>
<evidence type="ECO:0000256" key="1">
    <source>
        <dbReference type="ARBA" id="ARBA00001966"/>
    </source>
</evidence>
<dbReference type="CDD" id="cd01335">
    <property type="entry name" value="Radical_SAM"/>
    <property type="match status" value="1"/>
</dbReference>
<dbReference type="SFLD" id="SFLDG01067">
    <property type="entry name" value="SPASM/twitch_domain_containing"/>
    <property type="match status" value="1"/>
</dbReference>
<keyword evidence="10" id="KW-1185">Reference proteome</keyword>
<evidence type="ECO:0000256" key="2">
    <source>
        <dbReference type="ARBA" id="ARBA00022485"/>
    </source>
</evidence>
<evidence type="ECO:0000313" key="10">
    <source>
        <dbReference type="Proteomes" id="UP001597399"/>
    </source>
</evidence>
<dbReference type="SFLD" id="SFLDS00029">
    <property type="entry name" value="Radical_SAM"/>
    <property type="match status" value="1"/>
</dbReference>
<organism evidence="9 10">
    <name type="scientific">Sporolactobacillus shoreicorticis</name>
    <dbReference type="NCBI Taxonomy" id="1923877"/>
    <lineage>
        <taxon>Bacteria</taxon>
        <taxon>Bacillati</taxon>
        <taxon>Bacillota</taxon>
        <taxon>Bacilli</taxon>
        <taxon>Bacillales</taxon>
        <taxon>Sporolactobacillaceae</taxon>
        <taxon>Sporolactobacillus</taxon>
    </lineage>
</organism>
<dbReference type="InterPro" id="IPR023867">
    <property type="entry name" value="Sulphatase_maturase_rSAM"/>
</dbReference>
<sequence>MTLVKSIFTHIYKKKSTYIFFNASNLNMLSADKKAYGLFMNELSNKNDQEENNEFELFAQKGFLIDDKIDEISEERKRRKVRRKCAQKIRKNTIGFMRISLTENCNLRCKYCFVNSIFEKKGKMGRDDLIKIMKWFLEIPNNKQPVIQYFGGEPLLKFNEIMECHSLLQQCKENGQIISFREEIVTNGTLMTKEMAEYFLKNNISISFSIDGWKEINDRNRIDAAGHGSFDRVVKGMITYKAAGGRLGAVVTPTNENMEIFGKIIKYLAENLKCEEISINTPQPTKDGWQVDGRKFAKAMQDCWKYCTEHNITLNHPANNIVFLINSKIPQTNSCMNLTYGEDINTWGIFVTSDARISKCVVECDERCTVNFDEFVMDEEYLKWHFEDDINQNCFKCPGLNICGGGCSIERLLSEGKNNIEKCKFFKTMIPWAIQNMAE</sequence>
<dbReference type="PROSITE" id="PS01305">
    <property type="entry name" value="MOAA_NIFB_PQQE"/>
    <property type="match status" value="1"/>
</dbReference>
<evidence type="ECO:0000256" key="7">
    <source>
        <dbReference type="ARBA" id="ARBA00023601"/>
    </source>
</evidence>
<evidence type="ECO:0000256" key="5">
    <source>
        <dbReference type="ARBA" id="ARBA00023004"/>
    </source>
</evidence>
<dbReference type="InterPro" id="IPR007197">
    <property type="entry name" value="rSAM"/>
</dbReference>
<keyword evidence="3" id="KW-0949">S-adenosyl-L-methionine</keyword>
<gene>
    <name evidence="9" type="ORF">ACFSUE_21370</name>
</gene>
<dbReference type="EMBL" id="JBHUMQ010000060">
    <property type="protein sequence ID" value="MFD2696156.1"/>
    <property type="molecule type" value="Genomic_DNA"/>
</dbReference>
<protein>
    <submittedName>
        <fullName evidence="9">Radical SAM protein</fullName>
    </submittedName>
</protein>
<dbReference type="SUPFAM" id="SSF102114">
    <property type="entry name" value="Radical SAM enzymes"/>
    <property type="match status" value="1"/>
</dbReference>
<keyword evidence="4" id="KW-0479">Metal-binding</keyword>
<dbReference type="InterPro" id="IPR058240">
    <property type="entry name" value="rSAM_sf"/>
</dbReference>
<accession>A0ABW5S8L5</accession>